<gene>
    <name evidence="2" type="primary">ORF00041</name>
    <name evidence="2" type="ORF">BN424_3647</name>
</gene>
<dbReference type="EMBL" id="HE999757">
    <property type="protein sequence ID" value="CCO13052.2"/>
    <property type="molecule type" value="Genomic_DNA"/>
</dbReference>
<dbReference type="InterPro" id="IPR006935">
    <property type="entry name" value="Helicase/UvrB_N"/>
</dbReference>
<dbReference type="Gene3D" id="3.40.50.300">
    <property type="entry name" value="P-loop containing nucleotide triphosphate hydrolases"/>
    <property type="match status" value="2"/>
</dbReference>
<dbReference type="Pfam" id="PF04851">
    <property type="entry name" value="ResIII"/>
    <property type="match status" value="1"/>
</dbReference>
<dbReference type="InterPro" id="IPR006555">
    <property type="entry name" value="ATP-dep_Helicase_C"/>
</dbReference>
<reference evidence="3" key="1">
    <citation type="journal article" date="2013" name="Genome Announc.">
        <title>Complete Chromosome Sequence of Carnobacterium maltaromaticum LMA 28.</title>
        <authorList>
            <person name="Cailliez-Grimal C."/>
            <person name="Chaillou S."/>
            <person name="Anba-Mondoloni J."/>
            <person name="Loux V."/>
            <person name="Afzal M.I."/>
            <person name="Rahman A."/>
            <person name="Kergourlay G."/>
            <person name="Champomier-Verges M.C."/>
            <person name="Zagorec M."/>
            <person name="Dalgaard P."/>
            <person name="Leisner J.J."/>
            <person name="Prevost H."/>
            <person name="Revol-Junelles A.M."/>
            <person name="Borges F."/>
        </authorList>
    </citation>
    <scope>NUCLEOTIDE SEQUENCE</scope>
    <source>
        <strain evidence="3">LMA28</strain>
    </source>
</reference>
<dbReference type="PROSITE" id="PS51192">
    <property type="entry name" value="HELICASE_ATP_BIND_1"/>
    <property type="match status" value="1"/>
</dbReference>
<dbReference type="GO" id="GO:0003677">
    <property type="term" value="F:DNA binding"/>
    <property type="evidence" value="ECO:0007669"/>
    <property type="project" value="InterPro"/>
</dbReference>
<dbReference type="KEGG" id="cml:BN424_3647"/>
<organism evidence="2 3">
    <name type="scientific">Carnobacterium maltaromaticum LMA28</name>
    <dbReference type="NCBI Taxonomy" id="1234679"/>
    <lineage>
        <taxon>Bacteria</taxon>
        <taxon>Bacillati</taxon>
        <taxon>Bacillota</taxon>
        <taxon>Bacilli</taxon>
        <taxon>Lactobacillales</taxon>
        <taxon>Carnobacteriaceae</taxon>
        <taxon>Carnobacterium</taxon>
    </lineage>
</organism>
<dbReference type="GO" id="GO:0016818">
    <property type="term" value="F:hydrolase activity, acting on acid anhydrides, in phosphorus-containing anhydrides"/>
    <property type="evidence" value="ECO:0007669"/>
    <property type="project" value="InterPro"/>
</dbReference>
<dbReference type="InterPro" id="IPR014001">
    <property type="entry name" value="Helicase_ATP-bd"/>
</dbReference>
<dbReference type="SUPFAM" id="SSF52540">
    <property type="entry name" value="P-loop containing nucleoside triphosphate hydrolases"/>
    <property type="match status" value="1"/>
</dbReference>
<protein>
    <submittedName>
        <fullName evidence="2">Type III restriction enzyme, res subunit</fullName>
    </submittedName>
</protein>
<proteinExistence type="predicted"/>
<dbReference type="GO" id="GO:0004386">
    <property type="term" value="F:helicase activity"/>
    <property type="evidence" value="ECO:0007669"/>
    <property type="project" value="InterPro"/>
</dbReference>
<dbReference type="STRING" id="1234679.BN424_3647"/>
<name>K8E7W5_CARML</name>
<dbReference type="eggNOG" id="COG1061">
    <property type="taxonomic scope" value="Bacteria"/>
</dbReference>
<dbReference type="OrthoDB" id="366844at2"/>
<dbReference type="HOGENOM" id="CLU_017774_0_0_9"/>
<dbReference type="InterPro" id="IPR027417">
    <property type="entry name" value="P-loop_NTPase"/>
</dbReference>
<dbReference type="RefSeq" id="WP_015077938.1">
    <property type="nucleotide sequence ID" value="NC_019425.2"/>
</dbReference>
<dbReference type="AlphaFoldDB" id="K8E7W5"/>
<dbReference type="eggNOG" id="COG1199">
    <property type="taxonomic scope" value="Bacteria"/>
</dbReference>
<evidence type="ECO:0000259" key="1">
    <source>
        <dbReference type="PROSITE" id="PS51192"/>
    </source>
</evidence>
<accession>K8E7W5</accession>
<evidence type="ECO:0000313" key="3">
    <source>
        <dbReference type="Proteomes" id="UP000000212"/>
    </source>
</evidence>
<dbReference type="Proteomes" id="UP000000212">
    <property type="component" value="Chromosome"/>
</dbReference>
<dbReference type="SMART" id="SM00491">
    <property type="entry name" value="HELICc2"/>
    <property type="match status" value="1"/>
</dbReference>
<dbReference type="SMART" id="SM00487">
    <property type="entry name" value="DEXDc"/>
    <property type="match status" value="1"/>
</dbReference>
<dbReference type="Pfam" id="PF13307">
    <property type="entry name" value="Helicase_C_2"/>
    <property type="match status" value="1"/>
</dbReference>
<feature type="domain" description="Helicase ATP-binding" evidence="1">
    <location>
        <begin position="47"/>
        <end position="316"/>
    </location>
</feature>
<dbReference type="GO" id="GO:0006139">
    <property type="term" value="P:nucleobase-containing compound metabolic process"/>
    <property type="evidence" value="ECO:0007669"/>
    <property type="project" value="InterPro"/>
</dbReference>
<dbReference type="GO" id="GO:0005524">
    <property type="term" value="F:ATP binding"/>
    <property type="evidence" value="ECO:0007669"/>
    <property type="project" value="InterPro"/>
</dbReference>
<keyword evidence="3" id="KW-1185">Reference proteome</keyword>
<evidence type="ECO:0000313" key="2">
    <source>
        <dbReference type="EMBL" id="CCO13052.2"/>
    </source>
</evidence>
<sequence length="851" mass="97986">MVDFRNKITMIKKEKEIDPVEIYDTLDRFAEKGPLRDVQTEILNKWFEKFSNKAHTILKMNTGQGKTLVGLLILQSILNKENRPVMYICPNSFLVDQTIAQAKQFGLKVCSVGSDRAIPPEFTNSEAILITTVQYMFHGFSKFGLGAKSIDVEGIVIDDAHACIESIRQATRMNFSKEKTKGAYTEIFELLKEDIKLQGLGTFEELVKFKNNDSSTVPMLPVPYWAWHDNIDAITKIIAAYSNENEIKYAWPIIKDSLKYTDCYISAEKVEIIPYQMPLKIFGSFYNAKSKIYMSATASEDSILIKELGIPASNLLEPLKLDKEEWSGEKMVLIPSLIEKTLNRTEMVHYFGQPWGGNASLIGRIALTPSFSLTQDWNKYGSKIVSTGDINESVKYLEASEKPQTVVFSNRYDGIDLPDNLCRILVIDSIPSFESLEDRYLSSVISNSEQLNRKKAQKIEQGMGRSVRGEKDFSVIVLIGTELTRFVQTNNNQKYFSTFTKKQILIGKELVDFAKEDIEKGKAPYTVFSSLINQLLKRDEGWKLFYKERMDDQSENIIDISAVEKLEEERKIDNLFMNGEKQKAIEKIQPFIDKYVIDDYEKGWYLQKKAKYCYEISKSKAIEVQTIAHRINNYLLLYPSNIEVSKIGSIENSHRAENIKKYISELRTYNELELLMHEISDKLRMGKNSEAFESSFDILGILLGFETQRPDKSYKKGPDNVWAVRENEFFVFECKNMVKSTRKYIYKDETGQMNNSISWFNREYKNSIHTNFMIVGTKYFDPAGGFNEDVNIIREKMLNKLVKNVSDFTKEFKNTDFADISINKISQLLELHDLSIDSLKTYSEESKPYNS</sequence>